<protein>
    <submittedName>
        <fullName evidence="1">Uncharacterized protein</fullName>
    </submittedName>
</protein>
<reference evidence="1" key="2">
    <citation type="submission" date="2021-04" db="EMBL/GenBank/DDBJ databases">
        <title>A complete genome sequence for Pseudomonas syringae Cit7.</title>
        <authorList>
            <person name="Baltrus D.A."/>
        </authorList>
    </citation>
    <scope>NUCLEOTIDE SEQUENCE</scope>
    <source>
        <strain evidence="1">Cit 7</strain>
    </source>
</reference>
<organism evidence="1 2">
    <name type="scientific">Pseudomonas syringae Cit 7</name>
    <dbReference type="NCBI Taxonomy" id="629264"/>
    <lineage>
        <taxon>Bacteria</taxon>
        <taxon>Pseudomonadati</taxon>
        <taxon>Pseudomonadota</taxon>
        <taxon>Gammaproteobacteria</taxon>
        <taxon>Pseudomonadales</taxon>
        <taxon>Pseudomonadaceae</taxon>
        <taxon>Pseudomonas</taxon>
        <taxon>Pseudomonas syringae</taxon>
    </lineage>
</organism>
<evidence type="ECO:0000313" key="1">
    <source>
        <dbReference type="EMBL" id="QUP67418.1"/>
    </source>
</evidence>
<proteinExistence type="predicted"/>
<dbReference type="RefSeq" id="WP_003368202.1">
    <property type="nucleotide sequence ID" value="NZ_CP073636.1"/>
</dbReference>
<accession>A0A8T8M175</accession>
<dbReference type="Proteomes" id="UP000005924">
    <property type="component" value="Chromosome"/>
</dbReference>
<reference evidence="1" key="1">
    <citation type="journal article" date="2011" name="PLoS Pathog.">
        <title>Dynamic evolution of pathogenicity revealed by sequencing and comparative genomics of 19 Pseudomonas syringae isolates.</title>
        <authorList>
            <person name="Baltrus D.A."/>
            <person name="Nishimura M.T."/>
            <person name="Romanchuk A."/>
            <person name="Chang J.H."/>
            <person name="Mukhtar M.S."/>
            <person name="Cherkis K."/>
            <person name="Roach J."/>
            <person name="Grant S.R."/>
            <person name="Jones C.D."/>
            <person name="Dangl J.L."/>
        </authorList>
    </citation>
    <scope>NUCLEOTIDE SEQUENCE</scope>
    <source>
        <strain evidence="1">Cit 7</strain>
    </source>
</reference>
<gene>
    <name evidence="1" type="ORF">PSYCIT7_007250</name>
</gene>
<dbReference type="EMBL" id="CP073636">
    <property type="protein sequence ID" value="QUP67418.1"/>
    <property type="molecule type" value="Genomic_DNA"/>
</dbReference>
<sequence length="103" mass="11611">MGISEQFEVAVGHSQTKIQSNSELRLPFTADIKSILGTQGYCCMAQAAVLRTMGYEIDERAGDEQAATIHWMLTHYLHDPENWRANMKAEFDSASMRFSQPGR</sequence>
<name>A0A8T8M175_PSESX</name>
<dbReference type="AlphaFoldDB" id="A0A8T8M175"/>
<evidence type="ECO:0000313" key="2">
    <source>
        <dbReference type="Proteomes" id="UP000005924"/>
    </source>
</evidence>